<evidence type="ECO:0000256" key="6">
    <source>
        <dbReference type="SAM" id="Phobius"/>
    </source>
</evidence>
<gene>
    <name evidence="7" type="ordered locus">Mhun_2624</name>
</gene>
<feature type="transmembrane region" description="Helical" evidence="6">
    <location>
        <begin position="51"/>
        <end position="73"/>
    </location>
</feature>
<feature type="transmembrane region" description="Helical" evidence="6">
    <location>
        <begin position="245"/>
        <end position="266"/>
    </location>
</feature>
<keyword evidence="5 6" id="KW-0472">Membrane</keyword>
<name>Q2FTX9_METHJ</name>
<feature type="transmembrane region" description="Helical" evidence="6">
    <location>
        <begin position="344"/>
        <end position="366"/>
    </location>
</feature>
<dbReference type="Pfam" id="PF01940">
    <property type="entry name" value="DUF92"/>
    <property type="match status" value="1"/>
</dbReference>
<proteinExistence type="inferred from homology"/>
<feature type="transmembrane region" description="Helical" evidence="6">
    <location>
        <begin position="139"/>
        <end position="154"/>
    </location>
</feature>
<evidence type="ECO:0000256" key="4">
    <source>
        <dbReference type="ARBA" id="ARBA00022989"/>
    </source>
</evidence>
<dbReference type="Proteomes" id="UP000001941">
    <property type="component" value="Chromosome"/>
</dbReference>
<protein>
    <recommendedName>
        <fullName evidence="9">TIGR00297 family protein</fullName>
    </recommendedName>
</protein>
<dbReference type="InterPro" id="IPR002794">
    <property type="entry name" value="DUF92_TMEM19"/>
</dbReference>
<evidence type="ECO:0008006" key="9">
    <source>
        <dbReference type="Google" id="ProtNLM"/>
    </source>
</evidence>
<feature type="transmembrane region" description="Helical" evidence="6">
    <location>
        <begin position="378"/>
        <end position="399"/>
    </location>
</feature>
<evidence type="ECO:0000256" key="5">
    <source>
        <dbReference type="ARBA" id="ARBA00023136"/>
    </source>
</evidence>
<reference evidence="8" key="1">
    <citation type="journal article" date="2016" name="Stand. Genomic Sci.">
        <title>Complete genome sequence of Methanospirillum hungatei type strain JF1.</title>
        <authorList>
            <person name="Gunsalus R.P."/>
            <person name="Cook L.E."/>
            <person name="Crable B."/>
            <person name="Rohlin L."/>
            <person name="McDonald E."/>
            <person name="Mouttaki H."/>
            <person name="Sieber J.R."/>
            <person name="Poweleit N."/>
            <person name="Zhou H."/>
            <person name="Lapidus A.L."/>
            <person name="Daligault H.E."/>
            <person name="Land M."/>
            <person name="Gilna P."/>
            <person name="Ivanova N."/>
            <person name="Kyrpides N."/>
            <person name="Culley D.E."/>
            <person name="McInerney M.J."/>
        </authorList>
    </citation>
    <scope>NUCLEOTIDE SEQUENCE [LARGE SCALE GENOMIC DNA]</scope>
    <source>
        <strain evidence="8">ATCC 27890 / DSM 864 / NBRC 100397 / JF-1</strain>
    </source>
</reference>
<feature type="transmembrane region" description="Helical" evidence="6">
    <location>
        <begin position="93"/>
        <end position="111"/>
    </location>
</feature>
<feature type="transmembrane region" description="Helical" evidence="6">
    <location>
        <begin position="6"/>
        <end position="39"/>
    </location>
</feature>
<organism evidence="7 8">
    <name type="scientific">Methanospirillum hungatei JF-1 (strain ATCC 27890 / DSM 864 / NBRC 100397 / JF-1)</name>
    <dbReference type="NCBI Taxonomy" id="323259"/>
    <lineage>
        <taxon>Archaea</taxon>
        <taxon>Methanobacteriati</taxon>
        <taxon>Methanobacteriota</taxon>
        <taxon>Stenosarchaea group</taxon>
        <taxon>Methanomicrobia</taxon>
        <taxon>Methanomicrobiales</taxon>
        <taxon>Methanospirillaceae</taxon>
        <taxon>Methanospirillum</taxon>
    </lineage>
</organism>
<dbReference type="RefSeq" id="WP_011449578.1">
    <property type="nucleotide sequence ID" value="NC_007796.1"/>
</dbReference>
<evidence type="ECO:0000313" key="8">
    <source>
        <dbReference type="Proteomes" id="UP000001941"/>
    </source>
</evidence>
<dbReference type="STRING" id="323259.Mhun_2624"/>
<accession>Q2FTX9</accession>
<evidence type="ECO:0000256" key="3">
    <source>
        <dbReference type="ARBA" id="ARBA00022692"/>
    </source>
</evidence>
<dbReference type="InParanoid" id="Q2FTX9"/>
<comment type="subcellular location">
    <subcellularLocation>
        <location evidence="1">Membrane</location>
        <topology evidence="1">Multi-pass membrane protein</topology>
    </subcellularLocation>
</comment>
<feature type="transmembrane region" description="Helical" evidence="6">
    <location>
        <begin position="315"/>
        <end position="338"/>
    </location>
</feature>
<keyword evidence="3 6" id="KW-0812">Transmembrane</keyword>
<dbReference type="KEGG" id="mhu:Mhun_2624"/>
<feature type="transmembrane region" description="Helical" evidence="6">
    <location>
        <begin position="193"/>
        <end position="224"/>
    </location>
</feature>
<keyword evidence="8" id="KW-1185">Reference proteome</keyword>
<evidence type="ECO:0000313" key="7">
    <source>
        <dbReference type="EMBL" id="ABD42321.1"/>
    </source>
</evidence>
<dbReference type="EnsemblBacteria" id="ABD42321">
    <property type="protein sequence ID" value="ABD42321"/>
    <property type="gene ID" value="Mhun_2624"/>
</dbReference>
<dbReference type="GeneID" id="3922360"/>
<keyword evidence="4 6" id="KW-1133">Transmembrane helix</keyword>
<dbReference type="eggNOG" id="arCOG02245">
    <property type="taxonomic scope" value="Archaea"/>
</dbReference>
<dbReference type="PANTHER" id="PTHR13353:SF5">
    <property type="entry name" value="TRANSMEMBRANE PROTEIN 19"/>
    <property type="match status" value="1"/>
</dbReference>
<evidence type="ECO:0000256" key="1">
    <source>
        <dbReference type="ARBA" id="ARBA00004141"/>
    </source>
</evidence>
<comment type="similarity">
    <text evidence="2">Belongs to the TMEM19 family.</text>
</comment>
<dbReference type="NCBIfam" id="TIGR00297">
    <property type="entry name" value="TIGR00297 family protein"/>
    <property type="match status" value="1"/>
</dbReference>
<dbReference type="OrthoDB" id="28948at2157"/>
<dbReference type="HOGENOM" id="CLU_055956_0_0_2"/>
<sequence length="401" mass="42267">MLHTVRWIAFILAVLLLIISPYLPTGVPGLLVIIAALSIWFRTAEKWLSIALGFIGVLGLIGILPVFVLYAAILIVTTKELVFSLTGGKTIEYALSFICALLITAFVMEYLGEQSWLSAVVGATVCVLLHSILGSQRNATAIELVVVALVMLLIEDLEYEAAFPLVGTAVVIAFGFSYFAYRLKTADIPGLFSAALVGVILIVFAGISWFLIMLAFFILGAVATRYQMDYKRSLHVEEAKGGARGYVNVFANGLVSVCAAIGYGVTQHPVFIAAYLGSVATAAADTVAGEIGVCSGKPRLITTLQPVPEGTNGGVSFLGEVAGLFGAIFISACGVLLGVADFSLFVAAMIGGFIGTNLDSLLGELFENKHMWGNAGTNFLATLGGAIITAVLWAILSFFTG</sequence>
<dbReference type="PANTHER" id="PTHR13353">
    <property type="entry name" value="TRANSMEMBRANE PROTEIN 19"/>
    <property type="match status" value="1"/>
</dbReference>
<dbReference type="FunCoup" id="Q2FTX9">
    <property type="interactions" value="42"/>
</dbReference>
<dbReference type="GO" id="GO:0016020">
    <property type="term" value="C:membrane"/>
    <property type="evidence" value="ECO:0007669"/>
    <property type="project" value="UniProtKB-SubCell"/>
</dbReference>
<dbReference type="AlphaFoldDB" id="Q2FTX9"/>
<evidence type="ECO:0000256" key="2">
    <source>
        <dbReference type="ARBA" id="ARBA00009012"/>
    </source>
</evidence>
<feature type="transmembrane region" description="Helical" evidence="6">
    <location>
        <begin position="161"/>
        <end position="181"/>
    </location>
</feature>
<dbReference type="EMBL" id="CP000254">
    <property type="protein sequence ID" value="ABD42321.1"/>
    <property type="molecule type" value="Genomic_DNA"/>
</dbReference>